<dbReference type="Gene3D" id="1.10.530.10">
    <property type="match status" value="1"/>
</dbReference>
<dbReference type="EMBL" id="LGKP01000017">
    <property type="protein sequence ID" value="KPL88153.1"/>
    <property type="molecule type" value="Genomic_DNA"/>
</dbReference>
<dbReference type="SUPFAM" id="SSF53955">
    <property type="entry name" value="Lysozyme-like"/>
    <property type="match status" value="1"/>
</dbReference>
<feature type="signal peptide" evidence="1">
    <location>
        <begin position="1"/>
        <end position="17"/>
    </location>
</feature>
<evidence type="ECO:0000313" key="3">
    <source>
        <dbReference type="Proteomes" id="UP000050277"/>
    </source>
</evidence>
<evidence type="ECO:0000313" key="2">
    <source>
        <dbReference type="EMBL" id="KPL88153.1"/>
    </source>
</evidence>
<accession>A0A0P6Y8D6</accession>
<name>A0A0P6Y8D6_9CHLR</name>
<organism evidence="2 3">
    <name type="scientific">Herpetosiphon geysericola</name>
    <dbReference type="NCBI Taxonomy" id="70996"/>
    <lineage>
        <taxon>Bacteria</taxon>
        <taxon>Bacillati</taxon>
        <taxon>Chloroflexota</taxon>
        <taxon>Chloroflexia</taxon>
        <taxon>Herpetosiphonales</taxon>
        <taxon>Herpetosiphonaceae</taxon>
        <taxon>Herpetosiphon</taxon>
    </lineage>
</organism>
<sequence length="164" mass="17945">MRSFVVYLLLLGLVACGQPEHVATTQPTLGLILSKPSPAPMVSTPTVTIVSGATSPTQALGGTPSIAADDWQSQYRAWINEARQTHPYSESSELMWNVMICESSGNPTIQGPGELIGLFQYQPSTWAGTWNPYRDQPITDPRAQIFATAKAWHDGNQQWWGVCL</sequence>
<gene>
    <name evidence="2" type="ORF">SE18_10600</name>
</gene>
<dbReference type="OrthoDB" id="163150at2"/>
<protein>
    <recommendedName>
        <fullName evidence="4">Transglycosylase SLT domain-containing protein</fullName>
    </recommendedName>
</protein>
<keyword evidence="3" id="KW-1185">Reference proteome</keyword>
<dbReference type="Proteomes" id="UP000050277">
    <property type="component" value="Unassembled WGS sequence"/>
</dbReference>
<proteinExistence type="predicted"/>
<evidence type="ECO:0008006" key="4">
    <source>
        <dbReference type="Google" id="ProtNLM"/>
    </source>
</evidence>
<feature type="chain" id="PRO_5006133422" description="Transglycosylase SLT domain-containing protein" evidence="1">
    <location>
        <begin position="18"/>
        <end position="164"/>
    </location>
</feature>
<comment type="caution">
    <text evidence="2">The sequence shown here is derived from an EMBL/GenBank/DDBJ whole genome shotgun (WGS) entry which is preliminary data.</text>
</comment>
<evidence type="ECO:0000256" key="1">
    <source>
        <dbReference type="SAM" id="SignalP"/>
    </source>
</evidence>
<dbReference type="InterPro" id="IPR023346">
    <property type="entry name" value="Lysozyme-like_dom_sf"/>
</dbReference>
<dbReference type="RefSeq" id="WP_054534425.1">
    <property type="nucleotide sequence ID" value="NZ_LGKP01000017.1"/>
</dbReference>
<dbReference type="PROSITE" id="PS51257">
    <property type="entry name" value="PROKAR_LIPOPROTEIN"/>
    <property type="match status" value="1"/>
</dbReference>
<dbReference type="AlphaFoldDB" id="A0A0P6Y8D6"/>
<reference evidence="2 3" key="1">
    <citation type="submission" date="2015-07" db="EMBL/GenBank/DDBJ databases">
        <title>Whole genome sequence of Herpetosiphon geysericola DSM 7119.</title>
        <authorList>
            <person name="Hemp J."/>
            <person name="Ward L.M."/>
            <person name="Pace L.A."/>
            <person name="Fischer W.W."/>
        </authorList>
    </citation>
    <scope>NUCLEOTIDE SEQUENCE [LARGE SCALE GENOMIC DNA]</scope>
    <source>
        <strain evidence="2 3">DSM 7119</strain>
    </source>
</reference>
<keyword evidence="1" id="KW-0732">Signal</keyword>